<feature type="domain" description="DUF7595" evidence="2">
    <location>
        <begin position="134"/>
        <end position="203"/>
    </location>
</feature>
<dbReference type="Proteomes" id="UP000636709">
    <property type="component" value="Unassembled WGS sequence"/>
</dbReference>
<accession>A0A835EHS0</accession>
<name>A0A835EHS0_9POAL</name>
<feature type="region of interest" description="Disordered" evidence="1">
    <location>
        <begin position="1"/>
        <end position="20"/>
    </location>
</feature>
<dbReference type="SUPFAM" id="SSF81383">
    <property type="entry name" value="F-box domain"/>
    <property type="match status" value="1"/>
</dbReference>
<evidence type="ECO:0000313" key="4">
    <source>
        <dbReference type="Proteomes" id="UP000636709"/>
    </source>
</evidence>
<evidence type="ECO:0000313" key="3">
    <source>
        <dbReference type="EMBL" id="KAF8689828.1"/>
    </source>
</evidence>
<sequence length="483" mass="53602">MPPVRRARAHPAAGPYTTDGWLSRRRRHRHRHHRGVVANPATTNLPDDALFEIFSRVSCAADVARHAATCRRCWHRLVSGEAAFICRRTMKLPGSGVKFLPPLAVGFFHHHPNAAAPCFVPTASASRRFPVLHQQNPSSVSTLVRGRLLDSSRVVASRNGLAVVELRRGKHDMPALKLCVCNPMTGHVHALPPLTDKDSLRHYACTVITFGDYYDGGERRRSPSTYDRLLLVYSRRGFTAFRIYSSDDGSWSSETKVTGARLSKKQMRLTRSGVVARGGHAAYWLAKNLVFGLRLDTLEASVATLPWSGHGLAFDKENTLMGFTPEGRLCTVQLDLSPRRPAATSGKRRCLKICVYTGRHGGSCYYSEETLQIGRDRWKTKEEIWPVEPFSVLDEATASLKLHWFCERSGVVLFTAAGVSFHGGMSEVYAFSIHSRTVEKVVVSNGEGGSGGNPWRGIHGYEMDQATYLTSLGEQERTITEDT</sequence>
<comment type="caution">
    <text evidence="3">The sequence shown here is derived from an EMBL/GenBank/DDBJ whole genome shotgun (WGS) entry which is preliminary data.</text>
</comment>
<dbReference type="PANTHER" id="PTHR36140">
    <property type="entry name" value="F-BOX DOMAIN-CONTAINING PROTEIN-RELATED"/>
    <property type="match status" value="1"/>
</dbReference>
<dbReference type="InterPro" id="IPR056016">
    <property type="entry name" value="DUF7595"/>
</dbReference>
<dbReference type="Pfam" id="PF24523">
    <property type="entry name" value="DUF7595"/>
    <property type="match status" value="1"/>
</dbReference>
<dbReference type="EMBL" id="JACEFO010001996">
    <property type="protein sequence ID" value="KAF8689828.1"/>
    <property type="molecule type" value="Genomic_DNA"/>
</dbReference>
<evidence type="ECO:0000256" key="1">
    <source>
        <dbReference type="SAM" id="MobiDB-lite"/>
    </source>
</evidence>
<dbReference type="InterPro" id="IPR036047">
    <property type="entry name" value="F-box-like_dom_sf"/>
</dbReference>
<dbReference type="AlphaFoldDB" id="A0A835EHS0"/>
<reference evidence="3" key="1">
    <citation type="submission" date="2020-07" db="EMBL/GenBank/DDBJ databases">
        <title>Genome sequence and genetic diversity analysis of an under-domesticated orphan crop, white fonio (Digitaria exilis).</title>
        <authorList>
            <person name="Bennetzen J.L."/>
            <person name="Chen S."/>
            <person name="Ma X."/>
            <person name="Wang X."/>
            <person name="Yssel A.E.J."/>
            <person name="Chaluvadi S.R."/>
            <person name="Johnson M."/>
            <person name="Gangashetty P."/>
            <person name="Hamidou F."/>
            <person name="Sanogo M.D."/>
            <person name="Zwaenepoel A."/>
            <person name="Wallace J."/>
            <person name="Van De Peer Y."/>
            <person name="Van Deynze A."/>
        </authorList>
    </citation>
    <scope>NUCLEOTIDE SEQUENCE</scope>
    <source>
        <tissue evidence="3">Leaves</tissue>
    </source>
</reference>
<proteinExistence type="predicted"/>
<organism evidence="3 4">
    <name type="scientific">Digitaria exilis</name>
    <dbReference type="NCBI Taxonomy" id="1010633"/>
    <lineage>
        <taxon>Eukaryota</taxon>
        <taxon>Viridiplantae</taxon>
        <taxon>Streptophyta</taxon>
        <taxon>Embryophyta</taxon>
        <taxon>Tracheophyta</taxon>
        <taxon>Spermatophyta</taxon>
        <taxon>Magnoliopsida</taxon>
        <taxon>Liliopsida</taxon>
        <taxon>Poales</taxon>
        <taxon>Poaceae</taxon>
        <taxon>PACMAD clade</taxon>
        <taxon>Panicoideae</taxon>
        <taxon>Panicodae</taxon>
        <taxon>Paniceae</taxon>
        <taxon>Anthephorinae</taxon>
        <taxon>Digitaria</taxon>
    </lineage>
</organism>
<keyword evidence="4" id="KW-1185">Reference proteome</keyword>
<protein>
    <recommendedName>
        <fullName evidence="2">DUF7595 domain-containing protein</fullName>
    </recommendedName>
</protein>
<dbReference type="PANTHER" id="PTHR36140:SF3">
    <property type="entry name" value="F-BOX DOMAIN-CONTAINING PROTEIN"/>
    <property type="match status" value="1"/>
</dbReference>
<evidence type="ECO:0000259" key="2">
    <source>
        <dbReference type="Pfam" id="PF24523"/>
    </source>
</evidence>
<dbReference type="CDD" id="cd09917">
    <property type="entry name" value="F-box_SF"/>
    <property type="match status" value="1"/>
</dbReference>
<gene>
    <name evidence="3" type="ORF">HU200_041459</name>
</gene>
<dbReference type="OrthoDB" id="666566at2759"/>